<accession>A0A291DWU4</accession>
<dbReference type="AlphaFoldDB" id="A0A291DWU4"/>
<protein>
    <submittedName>
        <fullName evidence="2">Uncharacterized protein</fullName>
    </submittedName>
</protein>
<sequence length="60" mass="6776">MYQYEKLMVTGRGQASLKIVGRLTLRESGKFRRKFMPKETHADGGFPALLPANLRQPRAG</sequence>
<evidence type="ECO:0000313" key="3">
    <source>
        <dbReference type="Proteomes" id="UP000217979"/>
    </source>
</evidence>
<name>A0A291DWU4_9ENTR</name>
<evidence type="ECO:0000256" key="1">
    <source>
        <dbReference type="SAM" id="MobiDB-lite"/>
    </source>
</evidence>
<reference evidence="2 3" key="1">
    <citation type="submission" date="2017-09" db="EMBL/GenBank/DDBJ databases">
        <title>FDA dAtabase for Regulatory Grade micrObial Sequences (FDA-ARGOS): Supporting development and validation of Infectious Disease Dx tests.</title>
        <authorList>
            <person name="Minogue T."/>
            <person name="Wolcott M."/>
            <person name="Wasieloski L."/>
            <person name="Aguilar W."/>
            <person name="Moore D."/>
            <person name="Tallon L."/>
            <person name="Sadzewicz L."/>
            <person name="Ott S."/>
            <person name="Zhao X."/>
            <person name="Nagaraj S."/>
            <person name="Vavikolanu K."/>
            <person name="Aluvathingal J."/>
            <person name="Nadendla S."/>
            <person name="Sichtig H."/>
        </authorList>
    </citation>
    <scope>NUCLEOTIDE SEQUENCE [LARGE SCALE GENOMIC DNA]</scope>
    <source>
        <strain evidence="2 3">FDAARGOS_392</strain>
    </source>
</reference>
<proteinExistence type="predicted"/>
<dbReference type="EMBL" id="CP023525">
    <property type="protein sequence ID" value="ATF92300.1"/>
    <property type="molecule type" value="Genomic_DNA"/>
</dbReference>
<gene>
    <name evidence="2" type="ORF">CO704_09480</name>
</gene>
<organism evidence="2 3">
    <name type="scientific">Cedecea neteri</name>
    <dbReference type="NCBI Taxonomy" id="158822"/>
    <lineage>
        <taxon>Bacteria</taxon>
        <taxon>Pseudomonadati</taxon>
        <taxon>Pseudomonadota</taxon>
        <taxon>Gammaproteobacteria</taxon>
        <taxon>Enterobacterales</taxon>
        <taxon>Enterobacteriaceae</taxon>
        <taxon>Cedecea</taxon>
    </lineage>
</organism>
<dbReference type="Proteomes" id="UP000217979">
    <property type="component" value="Chromosome"/>
</dbReference>
<evidence type="ECO:0000313" key="2">
    <source>
        <dbReference type="EMBL" id="ATF92300.1"/>
    </source>
</evidence>
<feature type="region of interest" description="Disordered" evidence="1">
    <location>
        <begin position="39"/>
        <end position="60"/>
    </location>
</feature>